<protein>
    <submittedName>
        <fullName evidence="2">Uncharacterized protein</fullName>
    </submittedName>
</protein>
<evidence type="ECO:0000256" key="1">
    <source>
        <dbReference type="SAM" id="MobiDB-lite"/>
    </source>
</evidence>
<evidence type="ECO:0000313" key="3">
    <source>
        <dbReference type="Proteomes" id="UP000247892"/>
    </source>
</evidence>
<dbReference type="Proteomes" id="UP000247892">
    <property type="component" value="Unassembled WGS sequence"/>
</dbReference>
<organism evidence="2 3">
    <name type="scientific">Prauserella flavalba</name>
    <dbReference type="NCBI Taxonomy" id="1477506"/>
    <lineage>
        <taxon>Bacteria</taxon>
        <taxon>Bacillati</taxon>
        <taxon>Actinomycetota</taxon>
        <taxon>Actinomycetes</taxon>
        <taxon>Pseudonocardiales</taxon>
        <taxon>Pseudonocardiaceae</taxon>
        <taxon>Prauserella</taxon>
    </lineage>
</organism>
<dbReference type="EMBL" id="MASU01000006">
    <property type="protein sequence ID" value="PXY34046.1"/>
    <property type="molecule type" value="Genomic_DNA"/>
</dbReference>
<evidence type="ECO:0000313" key="2">
    <source>
        <dbReference type="EMBL" id="PXY34046.1"/>
    </source>
</evidence>
<dbReference type="AlphaFoldDB" id="A0A318LLG1"/>
<keyword evidence="3" id="KW-1185">Reference proteome</keyword>
<feature type="region of interest" description="Disordered" evidence="1">
    <location>
        <begin position="1"/>
        <end position="25"/>
    </location>
</feature>
<accession>A0A318LLG1</accession>
<name>A0A318LLG1_9PSEU</name>
<gene>
    <name evidence="2" type="ORF">BA062_17775</name>
</gene>
<reference evidence="2 3" key="1">
    <citation type="submission" date="2016-07" db="EMBL/GenBank/DDBJ databases">
        <title>Draft genome sequence of Prauserella sp. YIM 121212, isolated from alkaline soil.</title>
        <authorList>
            <person name="Ruckert C."/>
            <person name="Albersmeier A."/>
            <person name="Jiang C.-L."/>
            <person name="Jiang Y."/>
            <person name="Kalinowski J."/>
            <person name="Schneider O."/>
            <person name="Winkler A."/>
            <person name="Zotchev S.B."/>
        </authorList>
    </citation>
    <scope>NUCLEOTIDE SEQUENCE [LARGE SCALE GENOMIC DNA]</scope>
    <source>
        <strain evidence="2 3">YIM 121212</strain>
    </source>
</reference>
<proteinExistence type="predicted"/>
<sequence length="68" mass="7119">MAPPIDPDEASRKAGTAASTRRQAPILIIVRRPMRSPAVPAAQIATMNTTSARPLAVSASTRLRPAVS</sequence>
<comment type="caution">
    <text evidence="2">The sequence shown here is derived from an EMBL/GenBank/DDBJ whole genome shotgun (WGS) entry which is preliminary data.</text>
</comment>